<evidence type="ECO:0000313" key="1">
    <source>
        <dbReference type="EMBL" id="EGH46591.1"/>
    </source>
</evidence>
<dbReference type="BioCyc" id="PSYR629263:G11X0-5718-MONOMER"/>
<proteinExistence type="predicted"/>
<evidence type="ECO:0000313" key="2">
    <source>
        <dbReference type="Proteomes" id="UP000004986"/>
    </source>
</evidence>
<keyword evidence="2" id="KW-1185">Reference proteome</keyword>
<dbReference type="AlphaFoldDB" id="F3GHN8"/>
<reference evidence="1 2" key="1">
    <citation type="journal article" date="2011" name="PLoS Pathog.">
        <title>Dynamic evolution of pathogenicity revealed by sequencing and comparative genomics of 19 Pseudomonas syringae isolates.</title>
        <authorList>
            <person name="Baltrus D.A."/>
            <person name="Nishimura M.T."/>
            <person name="Romanchuk A."/>
            <person name="Chang J.H."/>
            <person name="Mukhtar M.S."/>
            <person name="Cherkis K."/>
            <person name="Roach J."/>
            <person name="Grant S.R."/>
            <person name="Jones C.D."/>
            <person name="Dangl J.L."/>
        </authorList>
    </citation>
    <scope>NUCLEOTIDE SEQUENCE [LARGE SCALE GENOMIC DNA]</scope>
    <source>
        <strain evidence="1 2">1704B</strain>
    </source>
</reference>
<dbReference type="Proteomes" id="UP000004986">
    <property type="component" value="Unassembled WGS sequence"/>
</dbReference>
<protein>
    <submittedName>
        <fullName evidence="1">Uncharacterized protein</fullName>
    </submittedName>
</protein>
<organism evidence="1 2">
    <name type="scientific">Pseudomonas syringae pv. pisi str. 1704B</name>
    <dbReference type="NCBI Taxonomy" id="629263"/>
    <lineage>
        <taxon>Bacteria</taxon>
        <taxon>Pseudomonadati</taxon>
        <taxon>Pseudomonadota</taxon>
        <taxon>Gammaproteobacteria</taxon>
        <taxon>Pseudomonadales</taxon>
        <taxon>Pseudomonadaceae</taxon>
        <taxon>Pseudomonas</taxon>
        <taxon>Pseudomonas syringae</taxon>
    </lineage>
</organism>
<name>F3GHN8_PSESJ</name>
<sequence>MEIIDDLSIKPLRVGLQTTFLKNMIPFRNELLIISSQEKPLHRELLE</sequence>
<gene>
    <name evidence="1" type="ORF">PSYPI_31511</name>
</gene>
<dbReference type="EMBL" id="AEAI01001676">
    <property type="protein sequence ID" value="EGH46591.1"/>
    <property type="molecule type" value="Genomic_DNA"/>
</dbReference>
<dbReference type="HOGENOM" id="CLU_3172283_0_0_6"/>
<accession>F3GHN8</accession>
<comment type="caution">
    <text evidence="1">The sequence shown here is derived from an EMBL/GenBank/DDBJ whole genome shotgun (WGS) entry which is preliminary data.</text>
</comment>